<reference evidence="1 2" key="1">
    <citation type="journal article" date="2022" name="DNA Res.">
        <title>Chromosomal-level genome assembly of the orchid tree Bauhinia variegata (Leguminosae; Cercidoideae) supports the allotetraploid origin hypothesis of Bauhinia.</title>
        <authorList>
            <person name="Zhong Y."/>
            <person name="Chen Y."/>
            <person name="Zheng D."/>
            <person name="Pang J."/>
            <person name="Liu Y."/>
            <person name="Luo S."/>
            <person name="Meng S."/>
            <person name="Qian L."/>
            <person name="Wei D."/>
            <person name="Dai S."/>
            <person name="Zhou R."/>
        </authorList>
    </citation>
    <scope>NUCLEOTIDE SEQUENCE [LARGE SCALE GENOMIC DNA]</scope>
    <source>
        <strain evidence="1">BV-YZ2020</strain>
    </source>
</reference>
<sequence>MSNGGGETGRQLEQPNTRRKLGGEDFAQAIAKVAVAQVCESKGFQSVQQSALETLSDVVVRYIWSIGKSAHCHANFAGRAECNVFDIIQGLEDLASTQGFSGASDIDHCLGSSSIVQDISEFVNESEQIPFAYSIPQFPVVKDRVLTMSFSQMGKEPPEEHIPAWLPAFPDPQTFAQSPTWDGRGMEPHAAKIEHEREDGKGEQCLLNFQRPLVSSMFRKSTFIDQTAAKEKAVAVEINPFFAAPLQLGDKEVSSVALAKLSNDVASENPIVENFVEHKSTSVEETSTPTIEAMKSTLRDSEEERTKLLLNGRPTVRFKIGMGKRSLCTLVDLSPGKEDHKKTSIICNGRQEGLQEKEH</sequence>
<name>A0ACB9PV29_BAUVA</name>
<dbReference type="Proteomes" id="UP000828941">
    <property type="component" value="Chromosome 3"/>
</dbReference>
<proteinExistence type="predicted"/>
<comment type="caution">
    <text evidence="1">The sequence shown here is derived from an EMBL/GenBank/DDBJ whole genome shotgun (WGS) entry which is preliminary data.</text>
</comment>
<keyword evidence="2" id="KW-1185">Reference proteome</keyword>
<dbReference type="EMBL" id="CM039428">
    <property type="protein sequence ID" value="KAI4352447.1"/>
    <property type="molecule type" value="Genomic_DNA"/>
</dbReference>
<protein>
    <submittedName>
        <fullName evidence="1">Uncharacterized protein</fullName>
    </submittedName>
</protein>
<organism evidence="1 2">
    <name type="scientific">Bauhinia variegata</name>
    <name type="common">Purple orchid tree</name>
    <name type="synonym">Phanera variegata</name>
    <dbReference type="NCBI Taxonomy" id="167791"/>
    <lineage>
        <taxon>Eukaryota</taxon>
        <taxon>Viridiplantae</taxon>
        <taxon>Streptophyta</taxon>
        <taxon>Embryophyta</taxon>
        <taxon>Tracheophyta</taxon>
        <taxon>Spermatophyta</taxon>
        <taxon>Magnoliopsida</taxon>
        <taxon>eudicotyledons</taxon>
        <taxon>Gunneridae</taxon>
        <taxon>Pentapetalae</taxon>
        <taxon>rosids</taxon>
        <taxon>fabids</taxon>
        <taxon>Fabales</taxon>
        <taxon>Fabaceae</taxon>
        <taxon>Cercidoideae</taxon>
        <taxon>Cercideae</taxon>
        <taxon>Bauhiniinae</taxon>
        <taxon>Bauhinia</taxon>
    </lineage>
</organism>
<accession>A0ACB9PV29</accession>
<gene>
    <name evidence="1" type="ORF">L6164_006697</name>
</gene>
<evidence type="ECO:0000313" key="1">
    <source>
        <dbReference type="EMBL" id="KAI4352447.1"/>
    </source>
</evidence>
<evidence type="ECO:0000313" key="2">
    <source>
        <dbReference type="Proteomes" id="UP000828941"/>
    </source>
</evidence>